<evidence type="ECO:0000256" key="2">
    <source>
        <dbReference type="PROSITE-ProRule" id="PRU00059"/>
    </source>
</evidence>
<feature type="compositionally biased region" description="Low complexity" evidence="3">
    <location>
        <begin position="10"/>
        <end position="25"/>
    </location>
</feature>
<evidence type="ECO:0000259" key="4">
    <source>
        <dbReference type="PROSITE" id="PS01180"/>
    </source>
</evidence>
<dbReference type="GO" id="GO:0010468">
    <property type="term" value="P:regulation of gene expression"/>
    <property type="evidence" value="ECO:0000318"/>
    <property type="project" value="GO_Central"/>
</dbReference>
<dbReference type="InterPro" id="IPR000859">
    <property type="entry name" value="CUB_dom"/>
</dbReference>
<feature type="compositionally biased region" description="Low complexity" evidence="3">
    <location>
        <begin position="265"/>
        <end position="287"/>
    </location>
</feature>
<evidence type="ECO:0000313" key="5">
    <source>
        <dbReference type="EMBL" id="ESO08489.1"/>
    </source>
</evidence>
<dbReference type="Gene3D" id="2.60.120.290">
    <property type="entry name" value="Spermadhesin, CUB domain"/>
    <property type="match status" value="1"/>
</dbReference>
<dbReference type="SUPFAM" id="SSF49854">
    <property type="entry name" value="Spermadhesin, CUB domain"/>
    <property type="match status" value="1"/>
</dbReference>
<accession>T1F1T2</accession>
<evidence type="ECO:0000313" key="7">
    <source>
        <dbReference type="Proteomes" id="UP000015101"/>
    </source>
</evidence>
<evidence type="ECO:0000256" key="3">
    <source>
        <dbReference type="SAM" id="MobiDB-lite"/>
    </source>
</evidence>
<reference evidence="6" key="3">
    <citation type="submission" date="2015-06" db="UniProtKB">
        <authorList>
            <consortium name="EnsemblMetazoa"/>
        </authorList>
    </citation>
    <scope>IDENTIFICATION</scope>
</reference>
<keyword evidence="1" id="KW-1015">Disulfide bond</keyword>
<dbReference type="InterPro" id="IPR035914">
    <property type="entry name" value="Sperma_CUB_dom_sf"/>
</dbReference>
<dbReference type="EnsemblMetazoa" id="HelroT169345">
    <property type="protein sequence ID" value="HelroP169345"/>
    <property type="gene ID" value="HelroG169345"/>
</dbReference>
<comment type="caution">
    <text evidence="2">Lacks conserved residue(s) required for the propagation of feature annotation.</text>
</comment>
<gene>
    <name evidence="6" type="primary">20202782</name>
    <name evidence="5" type="ORF">HELRODRAFT_169345</name>
</gene>
<dbReference type="Pfam" id="PF00431">
    <property type="entry name" value="CUB"/>
    <property type="match status" value="1"/>
</dbReference>
<sequence length="515" mass="57825">MANKIGSSYSRYDQLSRRQQQQLNNQHEHNHLQQQSQLYGYYHRQREHQQNQHSSTSAISATSTTATSTTATIYVCSRHTLNIHCPHNDDQLVFISATLGLNNSEVAIYCGVKYNFNCDTDIHFRLNGLCSGNSFCQLPVSEKLFGNACGLHEFMLLQYRCFQKKEIINICHGEQLLKSSTSSSSSLSSSSSSSPSISSSSSLTSPPYLELSKNSYFILTTKPDLKSIMGETETFRSSLSSSSSSFFSSSVSSFLLESPSSSSSSNLLLPQPFQSSSSSSSSLASSPQRKHRDVKTTSDHKNENFRSSTKLSTNHISHNPNHLNNNINNNLNNNNHNHNNNHKNNNHNNNNHNNKSSRSNSNKNILNLNNDNILAAIISPNYPSKYTRDSHCTRTISLNPWQYIQITVPDFELDVKRSGKCFDVVEVRTSKDVLFSECGPLGKQIVLVPDFRAEVTMVTAETTMASRGFVMFYEGVSLHKFHSSSFFVRQPFLSHFPILWYLIIMHLTSLARVGR</sequence>
<dbReference type="EMBL" id="AMQM01003269">
    <property type="status" value="NOT_ANNOTATED_CDS"/>
    <property type="molecule type" value="Genomic_DNA"/>
</dbReference>
<dbReference type="SMART" id="SM00042">
    <property type="entry name" value="CUB"/>
    <property type="match status" value="1"/>
</dbReference>
<dbReference type="HOGENOM" id="CLU_529221_0_0_1"/>
<dbReference type="InterPro" id="IPR043159">
    <property type="entry name" value="Lectin_gal-bd_sf"/>
</dbReference>
<dbReference type="CDD" id="cd00041">
    <property type="entry name" value="CUB"/>
    <property type="match status" value="1"/>
</dbReference>
<dbReference type="PROSITE" id="PS01180">
    <property type="entry name" value="CUB"/>
    <property type="match status" value="1"/>
</dbReference>
<feature type="region of interest" description="Disordered" evidence="3">
    <location>
        <begin position="1"/>
        <end position="30"/>
    </location>
</feature>
<reference evidence="5 7" key="2">
    <citation type="journal article" date="2013" name="Nature">
        <title>Insights into bilaterian evolution from three spiralian genomes.</title>
        <authorList>
            <person name="Simakov O."/>
            <person name="Marletaz F."/>
            <person name="Cho S.J."/>
            <person name="Edsinger-Gonzales E."/>
            <person name="Havlak P."/>
            <person name="Hellsten U."/>
            <person name="Kuo D.H."/>
            <person name="Larsson T."/>
            <person name="Lv J."/>
            <person name="Arendt D."/>
            <person name="Savage R."/>
            <person name="Osoegawa K."/>
            <person name="de Jong P."/>
            <person name="Grimwood J."/>
            <person name="Chapman J.A."/>
            <person name="Shapiro H."/>
            <person name="Aerts A."/>
            <person name="Otillar R.P."/>
            <person name="Terry A.Y."/>
            <person name="Boore J.L."/>
            <person name="Grigoriev I.V."/>
            <person name="Lindberg D.R."/>
            <person name="Seaver E.C."/>
            <person name="Weisblat D.A."/>
            <person name="Putnam N.H."/>
            <person name="Rokhsar D.S."/>
        </authorList>
    </citation>
    <scope>NUCLEOTIDE SEQUENCE</scope>
</reference>
<feature type="domain" description="CUB" evidence="4">
    <location>
        <begin position="361"/>
        <end position="476"/>
    </location>
</feature>
<keyword evidence="7" id="KW-1185">Reference proteome</keyword>
<dbReference type="GO" id="GO:0043565">
    <property type="term" value="F:sequence-specific DNA binding"/>
    <property type="evidence" value="ECO:0000318"/>
    <property type="project" value="GO_Central"/>
</dbReference>
<evidence type="ECO:0000313" key="6">
    <source>
        <dbReference type="EnsemblMetazoa" id="HelroP169345"/>
    </source>
</evidence>
<feature type="compositionally biased region" description="Basic and acidic residues" evidence="3">
    <location>
        <begin position="294"/>
        <end position="304"/>
    </location>
</feature>
<dbReference type="GO" id="GO:0005634">
    <property type="term" value="C:nucleus"/>
    <property type="evidence" value="ECO:0000318"/>
    <property type="project" value="GO_Central"/>
</dbReference>
<dbReference type="InParanoid" id="T1F1T2"/>
<feature type="region of interest" description="Disordered" evidence="3">
    <location>
        <begin position="181"/>
        <end position="206"/>
    </location>
</feature>
<feature type="compositionally biased region" description="Low complexity" evidence="3">
    <location>
        <begin position="346"/>
        <end position="365"/>
    </location>
</feature>
<evidence type="ECO:0000256" key="1">
    <source>
        <dbReference type="ARBA" id="ARBA00023157"/>
    </source>
</evidence>
<feature type="compositionally biased region" description="Low complexity" evidence="3">
    <location>
        <begin position="314"/>
        <end position="338"/>
    </location>
</feature>
<proteinExistence type="predicted"/>
<dbReference type="CTD" id="20202782"/>
<reference evidence="7" key="1">
    <citation type="submission" date="2012-12" db="EMBL/GenBank/DDBJ databases">
        <authorList>
            <person name="Hellsten U."/>
            <person name="Grimwood J."/>
            <person name="Chapman J.A."/>
            <person name="Shapiro H."/>
            <person name="Aerts A."/>
            <person name="Otillar R.P."/>
            <person name="Terry A.Y."/>
            <person name="Boore J.L."/>
            <person name="Simakov O."/>
            <person name="Marletaz F."/>
            <person name="Cho S.-J."/>
            <person name="Edsinger-Gonzales E."/>
            <person name="Havlak P."/>
            <person name="Kuo D.-H."/>
            <person name="Larsson T."/>
            <person name="Lv J."/>
            <person name="Arendt D."/>
            <person name="Savage R."/>
            <person name="Osoegawa K."/>
            <person name="de Jong P."/>
            <person name="Lindberg D.R."/>
            <person name="Seaver E.C."/>
            <person name="Weisblat D.A."/>
            <person name="Putnam N.H."/>
            <person name="Grigoriev I.V."/>
            <person name="Rokhsar D.S."/>
        </authorList>
    </citation>
    <scope>NUCLEOTIDE SEQUENCE</scope>
</reference>
<name>T1F1T2_HELRO</name>
<feature type="region of interest" description="Disordered" evidence="3">
    <location>
        <begin position="265"/>
        <end position="365"/>
    </location>
</feature>
<dbReference type="KEGG" id="hro:HELRODRAFT_169345"/>
<dbReference type="EMBL" id="KB096080">
    <property type="protein sequence ID" value="ESO08489.1"/>
    <property type="molecule type" value="Genomic_DNA"/>
</dbReference>
<dbReference type="GeneID" id="20202782"/>
<protein>
    <recommendedName>
        <fullName evidence="4">CUB domain-containing protein</fullName>
    </recommendedName>
</protein>
<dbReference type="CDD" id="cd22843">
    <property type="entry name" value="Gal_Rha_Lectin-like_P113"/>
    <property type="match status" value="1"/>
</dbReference>
<dbReference type="AlphaFoldDB" id="T1F1T2"/>
<dbReference type="OrthoDB" id="6140291at2759"/>
<dbReference type="RefSeq" id="XP_009013419.1">
    <property type="nucleotide sequence ID" value="XM_009015171.1"/>
</dbReference>
<dbReference type="Proteomes" id="UP000015101">
    <property type="component" value="Unassembled WGS sequence"/>
</dbReference>
<dbReference type="Gene3D" id="2.60.120.740">
    <property type="match status" value="1"/>
</dbReference>
<organism evidence="6 7">
    <name type="scientific">Helobdella robusta</name>
    <name type="common">Californian leech</name>
    <dbReference type="NCBI Taxonomy" id="6412"/>
    <lineage>
        <taxon>Eukaryota</taxon>
        <taxon>Metazoa</taxon>
        <taxon>Spiralia</taxon>
        <taxon>Lophotrochozoa</taxon>
        <taxon>Annelida</taxon>
        <taxon>Clitellata</taxon>
        <taxon>Hirudinea</taxon>
        <taxon>Rhynchobdellida</taxon>
        <taxon>Glossiphoniidae</taxon>
        <taxon>Helobdella</taxon>
    </lineage>
</organism>